<name>A0A239PJ28_9PROT</name>
<organism evidence="1 2">
    <name type="scientific">Amphiplicatus metriothermophilus</name>
    <dbReference type="NCBI Taxonomy" id="1519374"/>
    <lineage>
        <taxon>Bacteria</taxon>
        <taxon>Pseudomonadati</taxon>
        <taxon>Pseudomonadota</taxon>
        <taxon>Alphaproteobacteria</taxon>
        <taxon>Parvularculales</taxon>
        <taxon>Parvularculaceae</taxon>
        <taxon>Amphiplicatus</taxon>
    </lineage>
</organism>
<proteinExistence type="predicted"/>
<dbReference type="InterPro" id="IPR018550">
    <property type="entry name" value="Lipid-A_deacylase-rel"/>
</dbReference>
<keyword evidence="2" id="KW-1185">Reference proteome</keyword>
<dbReference type="AlphaFoldDB" id="A0A239PJ28"/>
<gene>
    <name evidence="1" type="ORF">SAMN06297382_0271</name>
</gene>
<dbReference type="Proteomes" id="UP000198346">
    <property type="component" value="Unassembled WGS sequence"/>
</dbReference>
<evidence type="ECO:0000313" key="1">
    <source>
        <dbReference type="EMBL" id="SNT67778.1"/>
    </source>
</evidence>
<evidence type="ECO:0000313" key="2">
    <source>
        <dbReference type="Proteomes" id="UP000198346"/>
    </source>
</evidence>
<protein>
    <submittedName>
        <fullName evidence="1">Lipid A 3-O-deacylase (PagL)</fullName>
    </submittedName>
</protein>
<dbReference type="Gene3D" id="2.40.160.20">
    <property type="match status" value="1"/>
</dbReference>
<accession>A0A239PJ28</accession>
<dbReference type="Pfam" id="PF09411">
    <property type="entry name" value="PagL"/>
    <property type="match status" value="1"/>
</dbReference>
<reference evidence="1 2" key="1">
    <citation type="submission" date="2017-07" db="EMBL/GenBank/DDBJ databases">
        <authorList>
            <person name="Sun Z.S."/>
            <person name="Albrecht U."/>
            <person name="Echele G."/>
            <person name="Lee C.C."/>
        </authorList>
    </citation>
    <scope>NUCLEOTIDE SEQUENCE [LARGE SCALE GENOMIC DNA]</scope>
    <source>
        <strain evidence="1 2">CGMCC 1.12710</strain>
    </source>
</reference>
<dbReference type="EMBL" id="FZQA01000001">
    <property type="protein sequence ID" value="SNT67778.1"/>
    <property type="molecule type" value="Genomic_DNA"/>
</dbReference>
<sequence>MHCDGARTGIALEERNLEGLALARQAAITGALMAATILLIGRAAASSIDEIRVGAALQDTGPFADNKEKGAALSAEVLFDSPEALAFLGRPRPQAGVSVATAGGATSYAYAGLAWDQSIGRRFFVSAAAGFAVHDGETGLDSGEPIRPESAYLGCRLVARLAGDVGYRLSERLSLSVHLSHLSNAGLCSPNEGLDALGFRLGYRF</sequence>